<dbReference type="Proteomes" id="UP000094313">
    <property type="component" value="Chromosome"/>
</dbReference>
<comment type="similarity">
    <text evidence="1">Belongs to the DinB family.</text>
</comment>
<accession>A0A1D7QKL1</accession>
<dbReference type="PANTHER" id="PTHR37302:SF3">
    <property type="entry name" value="DAMAGE-INDUCIBLE PROTEIN DINB"/>
    <property type="match status" value="1"/>
</dbReference>
<reference evidence="4 5" key="1">
    <citation type="submission" date="2016-08" db="EMBL/GenBank/DDBJ databases">
        <authorList>
            <person name="Seilhamer J.J."/>
        </authorList>
    </citation>
    <scope>NUCLEOTIDE SEQUENCE [LARGE SCALE GENOMIC DNA]</scope>
    <source>
        <strain evidence="4 5">DX4</strain>
    </source>
</reference>
<feature type="binding site" evidence="3">
    <location>
        <position position="39"/>
    </location>
    <ligand>
        <name>a divalent metal cation</name>
        <dbReference type="ChEBI" id="CHEBI:60240"/>
    </ligand>
</feature>
<feature type="binding site" evidence="3">
    <location>
        <position position="124"/>
    </location>
    <ligand>
        <name>a divalent metal cation</name>
        <dbReference type="ChEBI" id="CHEBI:60240"/>
    </ligand>
</feature>
<proteinExistence type="inferred from homology"/>
<evidence type="ECO:0000256" key="3">
    <source>
        <dbReference type="PIRSR" id="PIRSR607837-1"/>
    </source>
</evidence>
<sequence>MKDYFFNLLEFDYWTNTRLLHAMQNATEIPQRAQDLFNHLLAATRIWRSRLVGEMQDVEVWAHFDMEQWKQELELNRTLLTDFLHAIEEEDLSKKVRYYNTKGVQYETSVSDILTHLIIHSGYHQGQIVSLIKPYLTVAPDLMYITYIREKK</sequence>
<feature type="binding site" evidence="3">
    <location>
        <position position="120"/>
    </location>
    <ligand>
        <name>a divalent metal cation</name>
        <dbReference type="ChEBI" id="CHEBI:60240"/>
    </ligand>
</feature>
<dbReference type="OrthoDB" id="9811413at2"/>
<dbReference type="Gene3D" id="1.20.120.450">
    <property type="entry name" value="dinb family like domain"/>
    <property type="match status" value="1"/>
</dbReference>
<dbReference type="RefSeq" id="WP_069380816.1">
    <property type="nucleotide sequence ID" value="NZ_CP017141.1"/>
</dbReference>
<name>A0A1D7QKL1_9SPHI</name>
<evidence type="ECO:0000256" key="2">
    <source>
        <dbReference type="ARBA" id="ARBA00022723"/>
    </source>
</evidence>
<gene>
    <name evidence="4" type="ORF">BFS30_19450</name>
</gene>
<dbReference type="PANTHER" id="PTHR37302">
    <property type="entry name" value="SLR1116 PROTEIN"/>
    <property type="match status" value="1"/>
</dbReference>
<protein>
    <recommendedName>
        <fullName evidence="6">Damage-inducible protein DinB</fullName>
    </recommendedName>
</protein>
<evidence type="ECO:0000313" key="5">
    <source>
        <dbReference type="Proteomes" id="UP000094313"/>
    </source>
</evidence>
<keyword evidence="2 3" id="KW-0479">Metal-binding</keyword>
<dbReference type="Pfam" id="PF05163">
    <property type="entry name" value="DinB"/>
    <property type="match status" value="1"/>
</dbReference>
<evidence type="ECO:0008006" key="6">
    <source>
        <dbReference type="Google" id="ProtNLM"/>
    </source>
</evidence>
<organism evidence="4 5">
    <name type="scientific">Pedobacter steynii</name>
    <dbReference type="NCBI Taxonomy" id="430522"/>
    <lineage>
        <taxon>Bacteria</taxon>
        <taxon>Pseudomonadati</taxon>
        <taxon>Bacteroidota</taxon>
        <taxon>Sphingobacteriia</taxon>
        <taxon>Sphingobacteriales</taxon>
        <taxon>Sphingobacteriaceae</taxon>
        <taxon>Pedobacter</taxon>
    </lineage>
</organism>
<dbReference type="AlphaFoldDB" id="A0A1D7QKL1"/>
<dbReference type="SUPFAM" id="SSF109854">
    <property type="entry name" value="DinB/YfiT-like putative metalloenzymes"/>
    <property type="match status" value="1"/>
</dbReference>
<dbReference type="EMBL" id="CP017141">
    <property type="protein sequence ID" value="AOM79153.1"/>
    <property type="molecule type" value="Genomic_DNA"/>
</dbReference>
<evidence type="ECO:0000313" key="4">
    <source>
        <dbReference type="EMBL" id="AOM79153.1"/>
    </source>
</evidence>
<dbReference type="InterPro" id="IPR007837">
    <property type="entry name" value="DinB"/>
</dbReference>
<evidence type="ECO:0000256" key="1">
    <source>
        <dbReference type="ARBA" id="ARBA00008635"/>
    </source>
</evidence>
<keyword evidence="5" id="KW-1185">Reference proteome</keyword>
<dbReference type="InterPro" id="IPR034660">
    <property type="entry name" value="DinB/YfiT-like"/>
</dbReference>
<dbReference type="GO" id="GO:0046872">
    <property type="term" value="F:metal ion binding"/>
    <property type="evidence" value="ECO:0007669"/>
    <property type="project" value="UniProtKB-KW"/>
</dbReference>
<dbReference type="KEGG" id="psty:BFS30_19450"/>